<dbReference type="PANTHER" id="PTHR13484:SF0">
    <property type="entry name" value="PRE-MRNA 3'-END-PROCESSING FACTOR FIP1"/>
    <property type="match status" value="1"/>
</dbReference>
<comment type="caution">
    <text evidence="7">The sequence shown here is derived from an EMBL/GenBank/DDBJ whole genome shotgun (WGS) entry which is preliminary data.</text>
</comment>
<feature type="compositionally biased region" description="Pro residues" evidence="5">
    <location>
        <begin position="507"/>
        <end position="516"/>
    </location>
</feature>
<dbReference type="PANTHER" id="PTHR13484">
    <property type="entry name" value="FIP1-LIKE 1 PROTEIN"/>
    <property type="match status" value="1"/>
</dbReference>
<feature type="compositionally biased region" description="Basic and acidic residues" evidence="5">
    <location>
        <begin position="108"/>
        <end position="117"/>
    </location>
</feature>
<keyword evidence="8" id="KW-1185">Reference proteome</keyword>
<evidence type="ECO:0000256" key="2">
    <source>
        <dbReference type="ARBA" id="ARBA00007459"/>
    </source>
</evidence>
<dbReference type="InterPro" id="IPR007854">
    <property type="entry name" value="Fip1_dom"/>
</dbReference>
<feature type="region of interest" description="Disordered" evidence="5">
    <location>
        <begin position="1"/>
        <end position="223"/>
    </location>
</feature>
<comment type="similarity">
    <text evidence="2">Belongs to the FIP1 family.</text>
</comment>
<dbReference type="EMBL" id="JBAHYK010001014">
    <property type="protein sequence ID" value="KAL0569986.1"/>
    <property type="molecule type" value="Genomic_DNA"/>
</dbReference>
<evidence type="ECO:0000256" key="4">
    <source>
        <dbReference type="ARBA" id="ARBA00023242"/>
    </source>
</evidence>
<comment type="subcellular location">
    <subcellularLocation>
        <location evidence="1">Nucleus</location>
    </subcellularLocation>
</comment>
<keyword evidence="3" id="KW-0507">mRNA processing</keyword>
<feature type="compositionally biased region" description="Polar residues" evidence="5">
    <location>
        <begin position="12"/>
        <end position="32"/>
    </location>
</feature>
<keyword evidence="4" id="KW-0539">Nucleus</keyword>
<evidence type="ECO:0000313" key="8">
    <source>
        <dbReference type="Proteomes" id="UP001465976"/>
    </source>
</evidence>
<feature type="non-terminal residue" evidence="7">
    <location>
        <position position="582"/>
    </location>
</feature>
<dbReference type="InterPro" id="IPR051187">
    <property type="entry name" value="Pre-mRNA_3'-end_processing_reg"/>
</dbReference>
<protein>
    <submittedName>
        <fullName evidence="7">Cleavage polyadenylation factor subunit fip1</fullName>
    </submittedName>
</protein>
<evidence type="ECO:0000313" key="7">
    <source>
        <dbReference type="EMBL" id="KAL0569986.1"/>
    </source>
</evidence>
<sequence>MIDDDDEDFLYGTSSKEQTQNQSEPTPSNAASVSHPKPVENTLATNGIVSQLEAAAESEIEEQERLQGQEQETNGEQFEDATQEDGSEAAEGGEESEEEDEDVEIIIDTERAPRSVDFRPNAQRPPQHRTTSVSHSTTIQATPQPSLTTEYTPMQRGGGTPSRPQAGGSTSTMAVSQSSIQPTVSTNTIPGSVDDGPQVDTSNLPAARAPPSHPKIDPEESGMLDGRSIYEVDIGNMSDKPWRRPGSDISDWFNYGFDEISWEAYCYRRREMGDVAGVMKVNVLNFAGMQEDQLTALPPEVRQMVMTGTSAMMNQMNQINQAVAGAGGNMGGDMGMNPGMMPPGVMMDMGMMNPMGMGMNGDMGNMGMGQMGMPMDGQPQGGIPGGGMGGMPANNTPDQGGMGMMQEGFPNPMGMGMEFGMQDGQMFPGMDQGQPVAGPAGNNGTPAAAAGPRPGVSTPQAIAARGRGATPTPAGPVRARGTVFPARGRGRGIYGPGEGASAAPVRPASPLPPNVPTGPRNQNKYKDRDGNAPAVDGLDYGGDRDRDRDSRDRDRDYRDRDRGEKTRTPSREPEERSSSSAR</sequence>
<feature type="compositionally biased region" description="Low complexity" evidence="5">
    <location>
        <begin position="435"/>
        <end position="456"/>
    </location>
</feature>
<reference evidence="7 8" key="1">
    <citation type="submission" date="2024-02" db="EMBL/GenBank/DDBJ databases">
        <title>A draft genome for the cacao thread blight pathogen Marasmius crinis-equi.</title>
        <authorList>
            <person name="Cohen S.P."/>
            <person name="Baruah I.K."/>
            <person name="Amoako-Attah I."/>
            <person name="Bukari Y."/>
            <person name="Meinhardt L.W."/>
            <person name="Bailey B.A."/>
        </authorList>
    </citation>
    <scope>NUCLEOTIDE SEQUENCE [LARGE SCALE GENOMIC DNA]</scope>
    <source>
        <strain evidence="7 8">GH-76</strain>
    </source>
</reference>
<name>A0ABR3F416_9AGAR</name>
<organism evidence="7 8">
    <name type="scientific">Marasmius crinis-equi</name>
    <dbReference type="NCBI Taxonomy" id="585013"/>
    <lineage>
        <taxon>Eukaryota</taxon>
        <taxon>Fungi</taxon>
        <taxon>Dikarya</taxon>
        <taxon>Basidiomycota</taxon>
        <taxon>Agaricomycotina</taxon>
        <taxon>Agaricomycetes</taxon>
        <taxon>Agaricomycetidae</taxon>
        <taxon>Agaricales</taxon>
        <taxon>Marasmiineae</taxon>
        <taxon>Marasmiaceae</taxon>
        <taxon>Marasmius</taxon>
    </lineage>
</organism>
<feature type="compositionally biased region" description="Polar residues" evidence="5">
    <location>
        <begin position="167"/>
        <end position="190"/>
    </location>
</feature>
<accession>A0ABR3F416</accession>
<feature type="compositionally biased region" description="Polar residues" evidence="5">
    <location>
        <begin position="128"/>
        <end position="152"/>
    </location>
</feature>
<evidence type="ECO:0000259" key="6">
    <source>
        <dbReference type="Pfam" id="PF05182"/>
    </source>
</evidence>
<proteinExistence type="inferred from homology"/>
<evidence type="ECO:0000256" key="3">
    <source>
        <dbReference type="ARBA" id="ARBA00022664"/>
    </source>
</evidence>
<feature type="compositionally biased region" description="Acidic residues" evidence="5">
    <location>
        <begin position="77"/>
        <end position="107"/>
    </location>
</feature>
<evidence type="ECO:0000256" key="1">
    <source>
        <dbReference type="ARBA" id="ARBA00004123"/>
    </source>
</evidence>
<dbReference type="Proteomes" id="UP001465976">
    <property type="component" value="Unassembled WGS sequence"/>
</dbReference>
<feature type="region of interest" description="Disordered" evidence="5">
    <location>
        <begin position="429"/>
        <end position="582"/>
    </location>
</feature>
<dbReference type="Pfam" id="PF05182">
    <property type="entry name" value="Fip1"/>
    <property type="match status" value="1"/>
</dbReference>
<evidence type="ECO:0000256" key="5">
    <source>
        <dbReference type="SAM" id="MobiDB-lite"/>
    </source>
</evidence>
<feature type="domain" description="Pre-mRNA polyadenylation factor Fip1" evidence="6">
    <location>
        <begin position="231"/>
        <end position="272"/>
    </location>
</feature>
<feature type="compositionally biased region" description="Basic and acidic residues" evidence="5">
    <location>
        <begin position="541"/>
        <end position="582"/>
    </location>
</feature>
<gene>
    <name evidence="7" type="primary">FIP1</name>
    <name evidence="7" type="ORF">V5O48_011979</name>
</gene>